<dbReference type="Gene3D" id="3.40.50.2300">
    <property type="match status" value="1"/>
</dbReference>
<dbReference type="GO" id="GO:0005737">
    <property type="term" value="C:cytoplasm"/>
    <property type="evidence" value="ECO:0007669"/>
    <property type="project" value="UniProtKB-SubCell"/>
</dbReference>
<dbReference type="NCBIfam" id="NF001965">
    <property type="entry name" value="PRK00742.1"/>
    <property type="match status" value="1"/>
</dbReference>
<keyword evidence="3 5" id="KW-0378">Hydrolase</keyword>
<evidence type="ECO:0000256" key="7">
    <source>
        <dbReference type="PROSITE-ProRule" id="PRU00169"/>
    </source>
</evidence>
<evidence type="ECO:0000256" key="3">
    <source>
        <dbReference type="ARBA" id="ARBA00022801"/>
    </source>
</evidence>
<evidence type="ECO:0000256" key="2">
    <source>
        <dbReference type="ARBA" id="ARBA00022500"/>
    </source>
</evidence>
<feature type="domain" description="Response regulatory" evidence="8">
    <location>
        <begin position="2"/>
        <end position="117"/>
    </location>
</feature>
<dbReference type="Pfam" id="PF00072">
    <property type="entry name" value="Response_reg"/>
    <property type="match status" value="1"/>
</dbReference>
<keyword evidence="2 5" id="KW-0145">Chemotaxis</keyword>
<dbReference type="Proteomes" id="UP000501747">
    <property type="component" value="Chromosome"/>
</dbReference>
<dbReference type="GO" id="GO:0008984">
    <property type="term" value="F:protein-glutamate methylesterase activity"/>
    <property type="evidence" value="ECO:0007669"/>
    <property type="project" value="UniProtKB-UniRule"/>
</dbReference>
<dbReference type="KEGG" id="vhy:G7082_12915"/>
<evidence type="ECO:0000256" key="6">
    <source>
        <dbReference type="PROSITE-ProRule" id="PRU00050"/>
    </source>
</evidence>
<comment type="PTM">
    <text evidence="5">Phosphorylated by CheA. Phosphorylation of the N-terminal regulatory domain activates the methylesterase activity.</text>
</comment>
<proteinExistence type="inferred from homology"/>
<evidence type="ECO:0000313" key="10">
    <source>
        <dbReference type="EMBL" id="QIL49818.1"/>
    </source>
</evidence>
<feature type="modified residue" description="4-aspartylphosphate" evidence="5 7">
    <location>
        <position position="53"/>
    </location>
</feature>
<feature type="domain" description="CheB-type methylesterase" evidence="9">
    <location>
        <begin position="152"/>
        <end position="335"/>
    </location>
</feature>
<comment type="domain">
    <text evidence="5">Contains a C-terminal catalytic domain, and an N-terminal region which modulates catalytic activity.</text>
</comment>
<comment type="catalytic activity">
    <reaction evidence="5">
        <text>L-glutaminyl-[protein] + H2O = L-glutamyl-[protein] + NH4(+)</text>
        <dbReference type="Rhea" id="RHEA:16441"/>
        <dbReference type="Rhea" id="RHEA-COMP:10207"/>
        <dbReference type="Rhea" id="RHEA-COMP:10208"/>
        <dbReference type="ChEBI" id="CHEBI:15377"/>
        <dbReference type="ChEBI" id="CHEBI:28938"/>
        <dbReference type="ChEBI" id="CHEBI:29973"/>
        <dbReference type="ChEBI" id="CHEBI:30011"/>
        <dbReference type="EC" id="3.5.1.44"/>
    </reaction>
</comment>
<dbReference type="CDD" id="cd17541">
    <property type="entry name" value="REC_CheB-like"/>
    <property type="match status" value="1"/>
</dbReference>
<dbReference type="AlphaFoldDB" id="A0A6G8AXN1"/>
<dbReference type="InterPro" id="IPR035909">
    <property type="entry name" value="CheB_C"/>
</dbReference>
<dbReference type="SMART" id="SM00448">
    <property type="entry name" value="REC"/>
    <property type="match status" value="1"/>
</dbReference>
<dbReference type="InterPro" id="IPR000673">
    <property type="entry name" value="Sig_transdc_resp-reg_Me-estase"/>
</dbReference>
<comment type="catalytic activity">
    <reaction evidence="4 5">
        <text>[protein]-L-glutamate 5-O-methyl ester + H2O = L-glutamyl-[protein] + methanol + H(+)</text>
        <dbReference type="Rhea" id="RHEA:23236"/>
        <dbReference type="Rhea" id="RHEA-COMP:10208"/>
        <dbReference type="Rhea" id="RHEA-COMP:10311"/>
        <dbReference type="ChEBI" id="CHEBI:15377"/>
        <dbReference type="ChEBI" id="CHEBI:15378"/>
        <dbReference type="ChEBI" id="CHEBI:17790"/>
        <dbReference type="ChEBI" id="CHEBI:29973"/>
        <dbReference type="ChEBI" id="CHEBI:82795"/>
        <dbReference type="EC" id="3.1.1.61"/>
    </reaction>
</comment>
<dbReference type="Pfam" id="PF01339">
    <property type="entry name" value="CheB_methylest"/>
    <property type="match status" value="1"/>
</dbReference>
<dbReference type="GO" id="GO:0000156">
    <property type="term" value="F:phosphorelay response regulator activity"/>
    <property type="evidence" value="ECO:0007669"/>
    <property type="project" value="InterPro"/>
</dbReference>
<protein>
    <recommendedName>
        <fullName evidence="5">Protein-glutamate methylesterase/protein-glutamine glutaminase</fullName>
        <ecNumber evidence="5">3.1.1.61</ecNumber>
        <ecNumber evidence="5">3.5.1.44</ecNumber>
    </recommendedName>
</protein>
<comment type="similarity">
    <text evidence="5">Belongs to the CheB family.</text>
</comment>
<keyword evidence="1 5" id="KW-0963">Cytoplasm</keyword>
<dbReference type="PANTHER" id="PTHR42872:SF6">
    <property type="entry name" value="PROTEIN-GLUTAMATE METHYLESTERASE_PROTEIN-GLUTAMINE GLUTAMINASE"/>
    <property type="match status" value="1"/>
</dbReference>
<dbReference type="EC" id="3.5.1.44" evidence="5"/>
<reference evidence="10 11" key="1">
    <citation type="submission" date="2020-03" db="EMBL/GenBank/DDBJ databases">
        <title>Vagococcus sp. nov., isolated from beetles.</title>
        <authorList>
            <person name="Hyun D.-W."/>
            <person name="Bae J.-W."/>
        </authorList>
    </citation>
    <scope>NUCLEOTIDE SEQUENCE [LARGE SCALE GENOMIC DNA]</scope>
    <source>
        <strain evidence="10 11">HDW17B</strain>
    </source>
</reference>
<dbReference type="InterPro" id="IPR011006">
    <property type="entry name" value="CheY-like_superfamily"/>
</dbReference>
<keyword evidence="5 7" id="KW-0597">Phosphoprotein</keyword>
<feature type="active site" evidence="5 6">
    <location>
        <position position="184"/>
    </location>
</feature>
<feature type="active site" evidence="5 6">
    <location>
        <position position="157"/>
    </location>
</feature>
<dbReference type="PROSITE" id="PS50122">
    <property type="entry name" value="CHEB"/>
    <property type="match status" value="1"/>
</dbReference>
<evidence type="ECO:0000259" key="8">
    <source>
        <dbReference type="PROSITE" id="PS50110"/>
    </source>
</evidence>
<dbReference type="SUPFAM" id="SSF52738">
    <property type="entry name" value="Methylesterase CheB, C-terminal domain"/>
    <property type="match status" value="1"/>
</dbReference>
<gene>
    <name evidence="5" type="primary">cheB</name>
    <name evidence="10" type="ORF">G7082_12915</name>
</gene>
<dbReference type="PANTHER" id="PTHR42872">
    <property type="entry name" value="PROTEIN-GLUTAMATE METHYLESTERASE/PROTEIN-GLUTAMINE GLUTAMINASE"/>
    <property type="match status" value="1"/>
</dbReference>
<dbReference type="PIRSF" id="PIRSF000876">
    <property type="entry name" value="RR_chemtxs_CheB"/>
    <property type="match status" value="1"/>
</dbReference>
<evidence type="ECO:0000313" key="11">
    <source>
        <dbReference type="Proteomes" id="UP000501747"/>
    </source>
</evidence>
<accession>A0A6G8AXN1</accession>
<evidence type="ECO:0000256" key="5">
    <source>
        <dbReference type="HAMAP-Rule" id="MF_00099"/>
    </source>
</evidence>
<dbReference type="EMBL" id="CP049887">
    <property type="protein sequence ID" value="QIL49818.1"/>
    <property type="molecule type" value="Genomic_DNA"/>
</dbReference>
<comment type="function">
    <text evidence="5">Involved in chemotaxis. Part of a chemotaxis signal transduction system that modulates chemotaxis in response to various stimuli. Catalyzes the demethylation of specific methylglutamate residues introduced into the chemoreceptors (methyl-accepting chemotaxis proteins or MCP) by CheR. Also mediates the irreversible deamidation of specific glutamine residues to glutamic acid.</text>
</comment>
<dbReference type="SUPFAM" id="SSF52172">
    <property type="entry name" value="CheY-like"/>
    <property type="match status" value="1"/>
</dbReference>
<organism evidence="10 11">
    <name type="scientific">Vagococcus hydrophili</name>
    <dbReference type="NCBI Taxonomy" id="2714947"/>
    <lineage>
        <taxon>Bacteria</taxon>
        <taxon>Bacillati</taxon>
        <taxon>Bacillota</taxon>
        <taxon>Bacilli</taxon>
        <taxon>Lactobacillales</taxon>
        <taxon>Enterococcaceae</taxon>
        <taxon>Vagococcus</taxon>
    </lineage>
</organism>
<dbReference type="Gene3D" id="3.40.50.180">
    <property type="entry name" value="Methylesterase CheB, C-terminal domain"/>
    <property type="match status" value="1"/>
</dbReference>
<comment type="subcellular location">
    <subcellularLocation>
        <location evidence="5">Cytoplasm</location>
    </subcellularLocation>
</comment>
<sequence length="336" mass="37309">MKVMVVDDSAFMRKVLSDQVNQISNVVVSATARSGEDALLKLKKIQPDLITLDIEMSGINGLETLKIIKREFNIPVIMLSSHSGEEMTITCLENGAMDFVEKPSNISKIEDSFKEELEKKIKSIIVKPGSVEVIKEVKVVGEKRFPNKVRGIVIGSSTGGPKALMEIIKYIPKTLNVPIFIVQHMPSGFTKSFSKRMNTEANVEVVEAKHLELIRPGVVYIAPGDYHMRIDQRRIYLTNEEKKINSVRPAVDPLFESASKVYGKSLVGIILTGMGSDGAEGMKIIANNKGYTIAQDRETSVVYGMPRRAVELGVVDEILSLDMIGTKLDWMIRVKQ</sequence>
<dbReference type="InterPro" id="IPR001789">
    <property type="entry name" value="Sig_transdc_resp-reg_receiver"/>
</dbReference>
<dbReference type="EC" id="3.1.1.61" evidence="5"/>
<feature type="active site" evidence="5 6">
    <location>
        <position position="277"/>
    </location>
</feature>
<dbReference type="InterPro" id="IPR008248">
    <property type="entry name" value="CheB-like"/>
</dbReference>
<dbReference type="PROSITE" id="PS50110">
    <property type="entry name" value="RESPONSE_REGULATORY"/>
    <property type="match status" value="1"/>
</dbReference>
<name>A0A6G8AXN1_9ENTE</name>
<dbReference type="HAMAP" id="MF_00099">
    <property type="entry name" value="CheB_chemtxs"/>
    <property type="match status" value="1"/>
</dbReference>
<dbReference type="GO" id="GO:0050568">
    <property type="term" value="F:protein-glutamine glutaminase activity"/>
    <property type="evidence" value="ECO:0007669"/>
    <property type="project" value="UniProtKB-UniRule"/>
</dbReference>
<keyword evidence="11" id="KW-1185">Reference proteome</keyword>
<dbReference type="CDD" id="cd16432">
    <property type="entry name" value="CheB_Rec"/>
    <property type="match status" value="1"/>
</dbReference>
<evidence type="ECO:0000259" key="9">
    <source>
        <dbReference type="PROSITE" id="PS50122"/>
    </source>
</evidence>
<evidence type="ECO:0000256" key="1">
    <source>
        <dbReference type="ARBA" id="ARBA00022490"/>
    </source>
</evidence>
<evidence type="ECO:0000256" key="4">
    <source>
        <dbReference type="ARBA" id="ARBA00048267"/>
    </source>
</evidence>
<dbReference type="GO" id="GO:0006935">
    <property type="term" value="P:chemotaxis"/>
    <property type="evidence" value="ECO:0007669"/>
    <property type="project" value="UniProtKB-UniRule"/>
</dbReference>